<dbReference type="PANTHER" id="PTHR43725:SF6">
    <property type="entry name" value="CHLOROPLAST STEM-LOOP BINDING PROTEIN OF 41 KDA A, CHLOROPLASTIC"/>
    <property type="match status" value="1"/>
</dbReference>
<dbReference type="InterPro" id="IPR001509">
    <property type="entry name" value="Epimerase_deHydtase"/>
</dbReference>
<dbReference type="SUPFAM" id="SSF51735">
    <property type="entry name" value="NAD(P)-binding Rossmann-fold domains"/>
    <property type="match status" value="1"/>
</dbReference>
<dbReference type="OrthoDB" id="419598at2759"/>
<dbReference type="PANTHER" id="PTHR43725">
    <property type="entry name" value="UDP-GLUCOSE 4-EPIMERASE"/>
    <property type="match status" value="1"/>
</dbReference>
<reference evidence="3" key="1">
    <citation type="journal article" date="2019" name="Nat. Commun.">
        <title>Expansion of phycobilisome linker gene families in mesophilic red algae.</title>
        <authorList>
            <person name="Lee J."/>
            <person name="Kim D."/>
            <person name="Bhattacharya D."/>
            <person name="Yoon H.S."/>
        </authorList>
    </citation>
    <scope>NUCLEOTIDE SEQUENCE [LARGE SCALE GENOMIC DNA]</scope>
    <source>
        <strain evidence="3">CCMP 1328</strain>
    </source>
</reference>
<organism evidence="2 3">
    <name type="scientific">Porphyridium purpureum</name>
    <name type="common">Red alga</name>
    <name type="synonym">Porphyridium cruentum</name>
    <dbReference type="NCBI Taxonomy" id="35688"/>
    <lineage>
        <taxon>Eukaryota</taxon>
        <taxon>Rhodophyta</taxon>
        <taxon>Bangiophyceae</taxon>
        <taxon>Porphyridiales</taxon>
        <taxon>Porphyridiaceae</taxon>
        <taxon>Porphyridium</taxon>
    </lineage>
</organism>
<proteinExistence type="predicted"/>
<dbReference type="EMBL" id="VRMN01000003">
    <property type="protein sequence ID" value="KAA8495857.1"/>
    <property type="molecule type" value="Genomic_DNA"/>
</dbReference>
<feature type="domain" description="NAD-dependent epimerase/dehydratase" evidence="1">
    <location>
        <begin position="65"/>
        <end position="273"/>
    </location>
</feature>
<dbReference type="GO" id="GO:0005996">
    <property type="term" value="P:monosaccharide metabolic process"/>
    <property type="evidence" value="ECO:0007669"/>
    <property type="project" value="TreeGrafter"/>
</dbReference>
<dbReference type="GO" id="GO:0003978">
    <property type="term" value="F:UDP-glucose 4-epimerase activity"/>
    <property type="evidence" value="ECO:0007669"/>
    <property type="project" value="TreeGrafter"/>
</dbReference>
<dbReference type="OMA" id="YKTTDEP"/>
<evidence type="ECO:0000313" key="3">
    <source>
        <dbReference type="Proteomes" id="UP000324585"/>
    </source>
</evidence>
<keyword evidence="3" id="KW-1185">Reference proteome</keyword>
<comment type="caution">
    <text evidence="2">The sequence shown here is derived from an EMBL/GenBank/DDBJ whole genome shotgun (WGS) entry which is preliminary data.</text>
</comment>
<dbReference type="InterPro" id="IPR036291">
    <property type="entry name" value="NAD(P)-bd_dom_sf"/>
</dbReference>
<dbReference type="AlphaFoldDB" id="A0A5J4YZJ7"/>
<sequence>MAFVSVFVTGTPAHGAPGVMGCRRNAQESIVRGGTWRRGAAVARSGTVRMVAADKTALVVTNKGGGHGEIGFHLSLQLQQQGIAVTLLTDHAGKGQDALKKKLPFSQYKQLEDAGVECVFADLSAGDALLVLPKSGFGYVFDNQNVCQKEVAELAADTGAFYTYVSSGGMYKPGDVFPMTETTPSKPDNKQRQHEELVKASLRSKLRGCAFFRPQYIVGPYTNKRDYLDWFFDRITRDLPLPLPAPGTQTTTVTDARDVAAMLACVVSAEDAILAEEKTDAELGPVFNCASDRPVSLDGIAHACGAACGKTQAQVDKLIQHVDPARFKDAPSAGKFPFRATSFDVCVDKAKRVLGWKNQFSADFDALTKDYYEGYVSLGLHDTSKPVRMDFDRHVLENEMVQK</sequence>
<dbReference type="GO" id="GO:0005829">
    <property type="term" value="C:cytosol"/>
    <property type="evidence" value="ECO:0007669"/>
    <property type="project" value="TreeGrafter"/>
</dbReference>
<dbReference type="Gene3D" id="3.40.50.720">
    <property type="entry name" value="NAD(P)-binding Rossmann-like Domain"/>
    <property type="match status" value="1"/>
</dbReference>
<evidence type="ECO:0000313" key="2">
    <source>
        <dbReference type="EMBL" id="KAA8495857.1"/>
    </source>
</evidence>
<dbReference type="Proteomes" id="UP000324585">
    <property type="component" value="Unassembled WGS sequence"/>
</dbReference>
<name>A0A5J4YZJ7_PORPP</name>
<protein>
    <submittedName>
        <fullName evidence="2">Chloroplast stem-loop binding protein of 41 kDa a, chloroplastic</fullName>
    </submittedName>
</protein>
<dbReference type="Pfam" id="PF01370">
    <property type="entry name" value="Epimerase"/>
    <property type="match status" value="1"/>
</dbReference>
<accession>A0A5J4YZJ7</accession>
<evidence type="ECO:0000259" key="1">
    <source>
        <dbReference type="Pfam" id="PF01370"/>
    </source>
</evidence>
<gene>
    <name evidence="2" type="ORF">FVE85_2012</name>
</gene>